<dbReference type="EMBL" id="ML210387">
    <property type="protein sequence ID" value="TFK18640.1"/>
    <property type="molecule type" value="Genomic_DNA"/>
</dbReference>
<dbReference type="Proteomes" id="UP000307440">
    <property type="component" value="Unassembled WGS sequence"/>
</dbReference>
<name>A0A5C3KF26_COPMA</name>
<accession>A0A5C3KF26</accession>
<gene>
    <name evidence="1" type="ORF">FA15DRAFT_660541</name>
</gene>
<keyword evidence="2" id="KW-1185">Reference proteome</keyword>
<organism evidence="1 2">
    <name type="scientific">Coprinopsis marcescibilis</name>
    <name type="common">Agaric fungus</name>
    <name type="synonym">Psathyrella marcescibilis</name>
    <dbReference type="NCBI Taxonomy" id="230819"/>
    <lineage>
        <taxon>Eukaryota</taxon>
        <taxon>Fungi</taxon>
        <taxon>Dikarya</taxon>
        <taxon>Basidiomycota</taxon>
        <taxon>Agaricomycotina</taxon>
        <taxon>Agaricomycetes</taxon>
        <taxon>Agaricomycetidae</taxon>
        <taxon>Agaricales</taxon>
        <taxon>Agaricineae</taxon>
        <taxon>Psathyrellaceae</taxon>
        <taxon>Coprinopsis</taxon>
    </lineage>
</organism>
<sequence>MPHSISETRTVFGTITLNASTNPLSIPAATPYQIRTIGEGRESMGKKGPPLSTLLQVPTLTPIYFREFEEQAQGARCGCLGMCNGGWYRRGSGMNWARHKSEWHGFAATFGILRFVCGPSSPKEAAFRTSSPSSVMAMTPILSDETEHERARYAVVINAPDLEVDRHVLGRWDALGPRTKHLLEYSMRAYFSI</sequence>
<evidence type="ECO:0000313" key="1">
    <source>
        <dbReference type="EMBL" id="TFK18640.1"/>
    </source>
</evidence>
<proteinExistence type="predicted"/>
<reference evidence="1 2" key="1">
    <citation type="journal article" date="2019" name="Nat. Ecol. Evol.">
        <title>Megaphylogeny resolves global patterns of mushroom evolution.</title>
        <authorList>
            <person name="Varga T."/>
            <person name="Krizsan K."/>
            <person name="Foldi C."/>
            <person name="Dima B."/>
            <person name="Sanchez-Garcia M."/>
            <person name="Sanchez-Ramirez S."/>
            <person name="Szollosi G.J."/>
            <person name="Szarkandi J.G."/>
            <person name="Papp V."/>
            <person name="Albert L."/>
            <person name="Andreopoulos W."/>
            <person name="Angelini C."/>
            <person name="Antonin V."/>
            <person name="Barry K.W."/>
            <person name="Bougher N.L."/>
            <person name="Buchanan P."/>
            <person name="Buyck B."/>
            <person name="Bense V."/>
            <person name="Catcheside P."/>
            <person name="Chovatia M."/>
            <person name="Cooper J."/>
            <person name="Damon W."/>
            <person name="Desjardin D."/>
            <person name="Finy P."/>
            <person name="Geml J."/>
            <person name="Haridas S."/>
            <person name="Hughes K."/>
            <person name="Justo A."/>
            <person name="Karasinski D."/>
            <person name="Kautmanova I."/>
            <person name="Kiss B."/>
            <person name="Kocsube S."/>
            <person name="Kotiranta H."/>
            <person name="LaButti K.M."/>
            <person name="Lechner B.E."/>
            <person name="Liimatainen K."/>
            <person name="Lipzen A."/>
            <person name="Lukacs Z."/>
            <person name="Mihaltcheva S."/>
            <person name="Morgado L.N."/>
            <person name="Niskanen T."/>
            <person name="Noordeloos M.E."/>
            <person name="Ohm R.A."/>
            <person name="Ortiz-Santana B."/>
            <person name="Ovrebo C."/>
            <person name="Racz N."/>
            <person name="Riley R."/>
            <person name="Savchenko A."/>
            <person name="Shiryaev A."/>
            <person name="Soop K."/>
            <person name="Spirin V."/>
            <person name="Szebenyi C."/>
            <person name="Tomsovsky M."/>
            <person name="Tulloss R.E."/>
            <person name="Uehling J."/>
            <person name="Grigoriev I.V."/>
            <person name="Vagvolgyi C."/>
            <person name="Papp T."/>
            <person name="Martin F.M."/>
            <person name="Miettinen O."/>
            <person name="Hibbett D.S."/>
            <person name="Nagy L.G."/>
        </authorList>
    </citation>
    <scope>NUCLEOTIDE SEQUENCE [LARGE SCALE GENOMIC DNA]</scope>
    <source>
        <strain evidence="1 2">CBS 121175</strain>
    </source>
</reference>
<dbReference type="AlphaFoldDB" id="A0A5C3KF26"/>
<protein>
    <submittedName>
        <fullName evidence="1">Uncharacterized protein</fullName>
    </submittedName>
</protein>
<evidence type="ECO:0000313" key="2">
    <source>
        <dbReference type="Proteomes" id="UP000307440"/>
    </source>
</evidence>